<evidence type="ECO:0000313" key="1">
    <source>
        <dbReference type="EMBL" id="EDN02012.1"/>
    </source>
</evidence>
<dbReference type="EMBL" id="AAXG02000001">
    <property type="protein sequence ID" value="EDN02012.1"/>
    <property type="molecule type" value="Genomic_DNA"/>
</dbReference>
<sequence length="42" mass="4521">MQGIWGPCLRALCFGCFCVKNRPGAAGIQAASGRKRLEYAYG</sequence>
<dbReference type="AlphaFoldDB" id="A6NPD0"/>
<gene>
    <name evidence="1" type="ORF">BACCAP_00045</name>
</gene>
<dbReference type="Proteomes" id="UP000003639">
    <property type="component" value="Unassembled WGS sequence"/>
</dbReference>
<keyword evidence="2" id="KW-1185">Reference proteome</keyword>
<dbReference type="STRING" id="411467.BACCAP_00045"/>
<proteinExistence type="predicted"/>
<protein>
    <submittedName>
        <fullName evidence="1">Uncharacterized protein</fullName>
    </submittedName>
</protein>
<comment type="caution">
    <text evidence="1">The sequence shown here is derived from an EMBL/GenBank/DDBJ whole genome shotgun (WGS) entry which is preliminary data.</text>
</comment>
<organism evidence="1 2">
    <name type="scientific">Pseudoflavonifractor capillosus ATCC 29799</name>
    <dbReference type="NCBI Taxonomy" id="411467"/>
    <lineage>
        <taxon>Bacteria</taxon>
        <taxon>Bacillati</taxon>
        <taxon>Bacillota</taxon>
        <taxon>Clostridia</taxon>
        <taxon>Eubacteriales</taxon>
        <taxon>Oscillospiraceae</taxon>
        <taxon>Pseudoflavonifractor</taxon>
    </lineage>
</organism>
<name>A6NPD0_9FIRM</name>
<accession>A6NPD0</accession>
<evidence type="ECO:0000313" key="2">
    <source>
        <dbReference type="Proteomes" id="UP000003639"/>
    </source>
</evidence>
<reference evidence="1 2" key="2">
    <citation type="submission" date="2007-06" db="EMBL/GenBank/DDBJ databases">
        <title>Draft genome sequence of Pseudoflavonifractor capillosus ATCC 29799.</title>
        <authorList>
            <person name="Sudarsanam P."/>
            <person name="Ley R."/>
            <person name="Guruge J."/>
            <person name="Turnbaugh P.J."/>
            <person name="Mahowald M."/>
            <person name="Liep D."/>
            <person name="Gordon J."/>
        </authorList>
    </citation>
    <scope>NUCLEOTIDE SEQUENCE [LARGE SCALE GENOMIC DNA]</scope>
    <source>
        <strain evidence="1 2">ATCC 29799</strain>
    </source>
</reference>
<reference evidence="1 2" key="1">
    <citation type="submission" date="2007-04" db="EMBL/GenBank/DDBJ databases">
        <authorList>
            <person name="Fulton L."/>
            <person name="Clifton S."/>
            <person name="Fulton B."/>
            <person name="Xu J."/>
            <person name="Minx P."/>
            <person name="Pepin K.H."/>
            <person name="Johnson M."/>
            <person name="Thiruvilangam P."/>
            <person name="Bhonagiri V."/>
            <person name="Nash W.E."/>
            <person name="Mardis E.R."/>
            <person name="Wilson R.K."/>
        </authorList>
    </citation>
    <scope>NUCLEOTIDE SEQUENCE [LARGE SCALE GENOMIC DNA]</scope>
    <source>
        <strain evidence="1 2">ATCC 29799</strain>
    </source>
</reference>